<dbReference type="InterPro" id="IPR050546">
    <property type="entry name" value="Glycosyl_Hydrlase_16"/>
</dbReference>
<dbReference type="RefSeq" id="WP_203904285.1">
    <property type="nucleotide sequence ID" value="NZ_BOPF01000040.1"/>
</dbReference>
<evidence type="ECO:0000313" key="4">
    <source>
        <dbReference type="EMBL" id="GIJ50864.1"/>
    </source>
</evidence>
<gene>
    <name evidence="4" type="ORF">Val02_77500</name>
</gene>
<organism evidence="4 5">
    <name type="scientific">Virgisporangium aliadipatigenens</name>
    <dbReference type="NCBI Taxonomy" id="741659"/>
    <lineage>
        <taxon>Bacteria</taxon>
        <taxon>Bacillati</taxon>
        <taxon>Actinomycetota</taxon>
        <taxon>Actinomycetes</taxon>
        <taxon>Micromonosporales</taxon>
        <taxon>Micromonosporaceae</taxon>
        <taxon>Virgisporangium</taxon>
    </lineage>
</organism>
<dbReference type="InterPro" id="IPR000757">
    <property type="entry name" value="Beta-glucanase-like"/>
</dbReference>
<dbReference type="SUPFAM" id="SSF49899">
    <property type="entry name" value="Concanavalin A-like lectins/glucanases"/>
    <property type="match status" value="1"/>
</dbReference>
<evidence type="ECO:0000259" key="3">
    <source>
        <dbReference type="PROSITE" id="PS51762"/>
    </source>
</evidence>
<evidence type="ECO:0000256" key="1">
    <source>
        <dbReference type="ARBA" id="ARBA00006865"/>
    </source>
</evidence>
<keyword evidence="2" id="KW-0732">Signal</keyword>
<feature type="domain" description="GH16" evidence="3">
    <location>
        <begin position="38"/>
        <end position="295"/>
    </location>
</feature>
<dbReference type="CDD" id="cd08023">
    <property type="entry name" value="GH16_laminarinase_like"/>
    <property type="match status" value="1"/>
</dbReference>
<evidence type="ECO:0000313" key="5">
    <source>
        <dbReference type="Proteomes" id="UP000619260"/>
    </source>
</evidence>
<dbReference type="InterPro" id="IPR013320">
    <property type="entry name" value="ConA-like_dom_sf"/>
</dbReference>
<comment type="caution">
    <text evidence="4">The sequence shown here is derived from an EMBL/GenBank/DDBJ whole genome shotgun (WGS) entry which is preliminary data.</text>
</comment>
<keyword evidence="5" id="KW-1185">Reference proteome</keyword>
<dbReference type="EMBL" id="BOPF01000040">
    <property type="protein sequence ID" value="GIJ50864.1"/>
    <property type="molecule type" value="Genomic_DNA"/>
</dbReference>
<dbReference type="GO" id="GO:0005975">
    <property type="term" value="P:carbohydrate metabolic process"/>
    <property type="evidence" value="ECO:0007669"/>
    <property type="project" value="InterPro"/>
</dbReference>
<proteinExistence type="inferred from homology"/>
<dbReference type="Gene3D" id="2.60.120.200">
    <property type="match status" value="1"/>
</dbReference>
<accession>A0A8J3YSG2</accession>
<feature type="chain" id="PRO_5035239290" description="GH16 domain-containing protein" evidence="2">
    <location>
        <begin position="34"/>
        <end position="297"/>
    </location>
</feature>
<name>A0A8J3YSG2_9ACTN</name>
<dbReference type="Proteomes" id="UP000619260">
    <property type="component" value="Unassembled WGS sequence"/>
</dbReference>
<protein>
    <recommendedName>
        <fullName evidence="3">GH16 domain-containing protein</fullName>
    </recommendedName>
</protein>
<dbReference type="GO" id="GO:0004553">
    <property type="term" value="F:hydrolase activity, hydrolyzing O-glycosyl compounds"/>
    <property type="evidence" value="ECO:0007669"/>
    <property type="project" value="InterPro"/>
</dbReference>
<dbReference type="AlphaFoldDB" id="A0A8J3YSG2"/>
<feature type="signal peptide" evidence="2">
    <location>
        <begin position="1"/>
        <end position="33"/>
    </location>
</feature>
<reference evidence="4" key="1">
    <citation type="submission" date="2021-01" db="EMBL/GenBank/DDBJ databases">
        <title>Whole genome shotgun sequence of Virgisporangium aliadipatigenens NBRC 105644.</title>
        <authorList>
            <person name="Komaki H."/>
            <person name="Tamura T."/>
        </authorList>
    </citation>
    <scope>NUCLEOTIDE SEQUENCE</scope>
    <source>
        <strain evidence="4">NBRC 105644</strain>
    </source>
</reference>
<dbReference type="PROSITE" id="PS51762">
    <property type="entry name" value="GH16_2"/>
    <property type="match status" value="1"/>
</dbReference>
<dbReference type="PANTHER" id="PTHR10963">
    <property type="entry name" value="GLYCOSYL HYDROLASE-RELATED"/>
    <property type="match status" value="1"/>
</dbReference>
<sequence>MRIRRRTVAVLSTLALGAAVAFVLPLVNGTASAATLEQTWEDTFDAPAGTLPDRTKWVYDLGDDGTGWGNNELQSYTNRPENVSHDGAGNLVIAARQNADPAVKCYYGTCSHTSARIKTQGKFSQKFGRFEARIKIPRGPGLLPAFWMLGGPDARWPLDGEIDIMENVGDSPTVVEGTLWGPRANGSGEYTKSGYKAMPFTLSDDFHRYAIEWSAGRVSWFIDDTKYLTICRTADVAPGCTAYGASGKWIFDDHAFYVLLNVAVGGDWPGAPPSTVPFPQEMVIDYVRVWGEAPARR</sequence>
<dbReference type="PANTHER" id="PTHR10963:SF55">
    <property type="entry name" value="GLYCOSIDE HYDROLASE FAMILY 16 PROTEIN"/>
    <property type="match status" value="1"/>
</dbReference>
<evidence type="ECO:0000256" key="2">
    <source>
        <dbReference type="SAM" id="SignalP"/>
    </source>
</evidence>
<dbReference type="Pfam" id="PF00722">
    <property type="entry name" value="Glyco_hydro_16"/>
    <property type="match status" value="1"/>
</dbReference>
<comment type="similarity">
    <text evidence="1">Belongs to the glycosyl hydrolase 16 family.</text>
</comment>